<keyword evidence="2" id="KW-1185">Reference proteome</keyword>
<sequence length="219" mass="25492">MMNLSNVRDDLQERYRTEGRTYVDLVRLRHQTANIKKYAKLFARKRWEEHCYSFSSHTWSRKLWSTLRSLAGRTKLQGTVDMALLRTGQSREFFEREAARIFLPPTPSQPPPYIYALEPVDDSEQIEMPFTSAELTVALEQINVSSTPGKDGVSWFMLRNLPVAQKKELLQALNDIWMDQWRRPFSPQGRCCGTHSQGRQGSFSRCKFTSNLAYVYPCN</sequence>
<gene>
    <name evidence="1" type="ORF">HPB48_015916</name>
</gene>
<dbReference type="VEuPathDB" id="VectorBase:HLOH_063795"/>
<dbReference type="OrthoDB" id="414666at2759"/>
<organism evidence="1 2">
    <name type="scientific">Haemaphysalis longicornis</name>
    <name type="common">Bush tick</name>
    <dbReference type="NCBI Taxonomy" id="44386"/>
    <lineage>
        <taxon>Eukaryota</taxon>
        <taxon>Metazoa</taxon>
        <taxon>Ecdysozoa</taxon>
        <taxon>Arthropoda</taxon>
        <taxon>Chelicerata</taxon>
        <taxon>Arachnida</taxon>
        <taxon>Acari</taxon>
        <taxon>Parasitiformes</taxon>
        <taxon>Ixodida</taxon>
        <taxon>Ixodoidea</taxon>
        <taxon>Ixodidae</taxon>
        <taxon>Haemaphysalinae</taxon>
        <taxon>Haemaphysalis</taxon>
    </lineage>
</organism>
<reference evidence="1 2" key="1">
    <citation type="journal article" date="2020" name="Cell">
        <title>Large-Scale Comparative Analyses of Tick Genomes Elucidate Their Genetic Diversity and Vector Capacities.</title>
        <authorList>
            <consortium name="Tick Genome and Microbiome Consortium (TIGMIC)"/>
            <person name="Jia N."/>
            <person name="Wang J."/>
            <person name="Shi W."/>
            <person name="Du L."/>
            <person name="Sun Y."/>
            <person name="Zhan W."/>
            <person name="Jiang J.F."/>
            <person name="Wang Q."/>
            <person name="Zhang B."/>
            <person name="Ji P."/>
            <person name="Bell-Sakyi L."/>
            <person name="Cui X.M."/>
            <person name="Yuan T.T."/>
            <person name="Jiang B.G."/>
            <person name="Yang W.F."/>
            <person name="Lam T.T."/>
            <person name="Chang Q.C."/>
            <person name="Ding S.J."/>
            <person name="Wang X.J."/>
            <person name="Zhu J.G."/>
            <person name="Ruan X.D."/>
            <person name="Zhao L."/>
            <person name="Wei J.T."/>
            <person name="Ye R.Z."/>
            <person name="Que T.C."/>
            <person name="Du C.H."/>
            <person name="Zhou Y.H."/>
            <person name="Cheng J.X."/>
            <person name="Dai P.F."/>
            <person name="Guo W.B."/>
            <person name="Han X.H."/>
            <person name="Huang E.J."/>
            <person name="Li L.F."/>
            <person name="Wei W."/>
            <person name="Gao Y.C."/>
            <person name="Liu J.Z."/>
            <person name="Shao H.Z."/>
            <person name="Wang X."/>
            <person name="Wang C.C."/>
            <person name="Yang T.C."/>
            <person name="Huo Q.B."/>
            <person name="Li W."/>
            <person name="Chen H.Y."/>
            <person name="Chen S.E."/>
            <person name="Zhou L.G."/>
            <person name="Ni X.B."/>
            <person name="Tian J.H."/>
            <person name="Sheng Y."/>
            <person name="Liu T."/>
            <person name="Pan Y.S."/>
            <person name="Xia L.Y."/>
            <person name="Li J."/>
            <person name="Zhao F."/>
            <person name="Cao W.C."/>
        </authorList>
    </citation>
    <scope>NUCLEOTIDE SEQUENCE [LARGE SCALE GENOMIC DNA]</scope>
    <source>
        <strain evidence="1">HaeL-2018</strain>
    </source>
</reference>
<dbReference type="EMBL" id="JABSTR010000009">
    <property type="protein sequence ID" value="KAH9379148.1"/>
    <property type="molecule type" value="Genomic_DNA"/>
</dbReference>
<accession>A0A9J6GXQ9</accession>
<comment type="caution">
    <text evidence="1">The sequence shown here is derived from an EMBL/GenBank/DDBJ whole genome shotgun (WGS) entry which is preliminary data.</text>
</comment>
<protein>
    <submittedName>
        <fullName evidence="1">Uncharacterized protein</fullName>
    </submittedName>
</protein>
<evidence type="ECO:0000313" key="1">
    <source>
        <dbReference type="EMBL" id="KAH9379148.1"/>
    </source>
</evidence>
<name>A0A9J6GXQ9_HAELO</name>
<dbReference type="Proteomes" id="UP000821853">
    <property type="component" value="Unassembled WGS sequence"/>
</dbReference>
<dbReference type="AlphaFoldDB" id="A0A9J6GXQ9"/>
<evidence type="ECO:0000313" key="2">
    <source>
        <dbReference type="Proteomes" id="UP000821853"/>
    </source>
</evidence>
<proteinExistence type="predicted"/>